<protein>
    <submittedName>
        <fullName evidence="2">Uncharacterized protein</fullName>
    </submittedName>
</protein>
<evidence type="ECO:0000313" key="3">
    <source>
        <dbReference type="Proteomes" id="UP000298663"/>
    </source>
</evidence>
<gene>
    <name evidence="2" type="ORF">L596_015514</name>
</gene>
<dbReference type="EMBL" id="AZBU02000004">
    <property type="protein sequence ID" value="TKR81682.1"/>
    <property type="molecule type" value="Genomic_DNA"/>
</dbReference>
<evidence type="ECO:0000256" key="1">
    <source>
        <dbReference type="SAM" id="MobiDB-lite"/>
    </source>
</evidence>
<feature type="region of interest" description="Disordered" evidence="1">
    <location>
        <begin position="84"/>
        <end position="121"/>
    </location>
</feature>
<name>A0A4U5NG42_STECR</name>
<organism evidence="2 3">
    <name type="scientific">Steinernema carpocapsae</name>
    <name type="common">Entomopathogenic nematode</name>
    <dbReference type="NCBI Taxonomy" id="34508"/>
    <lineage>
        <taxon>Eukaryota</taxon>
        <taxon>Metazoa</taxon>
        <taxon>Ecdysozoa</taxon>
        <taxon>Nematoda</taxon>
        <taxon>Chromadorea</taxon>
        <taxon>Rhabditida</taxon>
        <taxon>Tylenchina</taxon>
        <taxon>Panagrolaimomorpha</taxon>
        <taxon>Strongyloidoidea</taxon>
        <taxon>Steinernematidae</taxon>
        <taxon>Steinernema</taxon>
    </lineage>
</organism>
<reference evidence="2 3" key="1">
    <citation type="journal article" date="2015" name="Genome Biol.">
        <title>Comparative genomics of Steinernema reveals deeply conserved gene regulatory networks.</title>
        <authorList>
            <person name="Dillman A.R."/>
            <person name="Macchietto M."/>
            <person name="Porter C.F."/>
            <person name="Rogers A."/>
            <person name="Williams B."/>
            <person name="Antoshechkin I."/>
            <person name="Lee M.M."/>
            <person name="Goodwin Z."/>
            <person name="Lu X."/>
            <person name="Lewis E.E."/>
            <person name="Goodrich-Blair H."/>
            <person name="Stock S.P."/>
            <person name="Adams B.J."/>
            <person name="Sternberg P.W."/>
            <person name="Mortazavi A."/>
        </authorList>
    </citation>
    <scope>NUCLEOTIDE SEQUENCE [LARGE SCALE GENOMIC DNA]</scope>
    <source>
        <strain evidence="2 3">ALL</strain>
    </source>
</reference>
<sequence>MGKLPKCHIEAFFRHVINVEKELDAFDNCHIDLNSIIDDDNQLNYSCIWREKREKLILPEWVSDTRQTSPASYRCWQSRAHSMRNELPITPSPNAPRNTPTRRRNPRLSSSTITPKTPIRR</sequence>
<comment type="caution">
    <text evidence="2">The sequence shown here is derived from an EMBL/GenBank/DDBJ whole genome shotgun (WGS) entry which is preliminary data.</text>
</comment>
<dbReference type="AlphaFoldDB" id="A0A4U5NG42"/>
<proteinExistence type="predicted"/>
<evidence type="ECO:0000313" key="2">
    <source>
        <dbReference type="EMBL" id="TKR81682.1"/>
    </source>
</evidence>
<accession>A0A4U5NG42</accession>
<dbReference type="Proteomes" id="UP000298663">
    <property type="component" value="Unassembled WGS sequence"/>
</dbReference>
<reference evidence="2 3" key="2">
    <citation type="journal article" date="2019" name="G3 (Bethesda)">
        <title>Hybrid Assembly of the Genome of the Entomopathogenic Nematode Steinernema carpocapsae Identifies the X-Chromosome.</title>
        <authorList>
            <person name="Serra L."/>
            <person name="Macchietto M."/>
            <person name="Macias-Munoz A."/>
            <person name="McGill C.J."/>
            <person name="Rodriguez I.M."/>
            <person name="Rodriguez B."/>
            <person name="Murad R."/>
            <person name="Mortazavi A."/>
        </authorList>
    </citation>
    <scope>NUCLEOTIDE SEQUENCE [LARGE SCALE GENOMIC DNA]</scope>
    <source>
        <strain evidence="2 3">ALL</strain>
    </source>
</reference>
<keyword evidence="3" id="KW-1185">Reference proteome</keyword>